<dbReference type="PANTHER" id="PTHR33121">
    <property type="entry name" value="CYCLIC DI-GMP PHOSPHODIESTERASE PDEF"/>
    <property type="match status" value="1"/>
</dbReference>
<feature type="domain" description="EAL" evidence="1">
    <location>
        <begin position="171"/>
        <end position="413"/>
    </location>
</feature>
<dbReference type="Proteomes" id="UP000541470">
    <property type="component" value="Unassembled WGS sequence"/>
</dbReference>
<dbReference type="InterPro" id="IPR001633">
    <property type="entry name" value="EAL_dom"/>
</dbReference>
<sequence>MQQESVLVGALGWRGGEPEKLRYDEEVESALKAVRQHLGMEIGFVSEFLGEERVFRHVDTSLAEPPFLAGHRLSMEEGYCRKVVAGELPELIPDTSLVPAALDIPETALLPIGSHMSVPIRLSDGTVYGTFCCFSSWPDTSLSVRDLQTMRAVADMVAAQVEAKVTSQKVQESLRSRLAAVLTAGGPHMIYQPIIRLDDMVVVGAEALARFAGSPHQSPDRWFADADAAGMRSELEFAAIRNALRDFFAVSQEDRYLALNISPKIIVGGDLAAVLEGYPLDRIVLELTEHEHVEDYEGLFRALARVRARGVRIAVDDAGSGYASLRHVLSIRPDIIKLDISLTRAIETDPVRQALAAAIVAFGCHVSCRIVAEGIETEAQLTALRALGVEYGQGYLLAKPLPAADLGRTTGGV</sequence>
<dbReference type="CDD" id="cd01948">
    <property type="entry name" value="EAL"/>
    <property type="match status" value="1"/>
</dbReference>
<comment type="caution">
    <text evidence="2">The sequence shown here is derived from an EMBL/GenBank/DDBJ whole genome shotgun (WGS) entry which is preliminary data.</text>
</comment>
<dbReference type="EMBL" id="JABBGK010000001">
    <property type="protein sequence ID" value="NML73484.1"/>
    <property type="molecule type" value="Genomic_DNA"/>
</dbReference>
<dbReference type="PROSITE" id="PS50883">
    <property type="entry name" value="EAL"/>
    <property type="match status" value="1"/>
</dbReference>
<dbReference type="InterPro" id="IPR035919">
    <property type="entry name" value="EAL_sf"/>
</dbReference>
<reference evidence="2 3" key="1">
    <citation type="submission" date="2020-04" db="EMBL/GenBank/DDBJ databases">
        <title>Rhizobium sp. S-51 isolated from soil.</title>
        <authorList>
            <person name="Dahal R.H."/>
        </authorList>
    </citation>
    <scope>NUCLEOTIDE SEQUENCE [LARGE SCALE GENOMIC DNA]</scope>
    <source>
        <strain evidence="2 3">S-51</strain>
    </source>
</reference>
<dbReference type="Pfam" id="PF00563">
    <property type="entry name" value="EAL"/>
    <property type="match status" value="1"/>
</dbReference>
<dbReference type="RefSeq" id="WP_169587860.1">
    <property type="nucleotide sequence ID" value="NZ_JABBGK010000001.1"/>
</dbReference>
<protein>
    <submittedName>
        <fullName evidence="2">EAL domain-containing protein</fullName>
    </submittedName>
</protein>
<organism evidence="2 3">
    <name type="scientific">Rhizobium terricola</name>
    <dbReference type="NCBI Taxonomy" id="2728849"/>
    <lineage>
        <taxon>Bacteria</taxon>
        <taxon>Pseudomonadati</taxon>
        <taxon>Pseudomonadota</taxon>
        <taxon>Alphaproteobacteria</taxon>
        <taxon>Hyphomicrobiales</taxon>
        <taxon>Rhizobiaceae</taxon>
        <taxon>Rhizobium/Agrobacterium group</taxon>
        <taxon>Rhizobium</taxon>
    </lineage>
</organism>
<dbReference type="Gene3D" id="3.20.20.450">
    <property type="entry name" value="EAL domain"/>
    <property type="match status" value="1"/>
</dbReference>
<dbReference type="InterPro" id="IPR050706">
    <property type="entry name" value="Cyclic-di-GMP_PDE-like"/>
</dbReference>
<dbReference type="PANTHER" id="PTHR33121:SF70">
    <property type="entry name" value="SIGNALING PROTEIN YKOW"/>
    <property type="match status" value="1"/>
</dbReference>
<proteinExistence type="predicted"/>
<dbReference type="SUPFAM" id="SSF55781">
    <property type="entry name" value="GAF domain-like"/>
    <property type="match status" value="1"/>
</dbReference>
<dbReference type="InterPro" id="IPR029016">
    <property type="entry name" value="GAF-like_dom_sf"/>
</dbReference>
<gene>
    <name evidence="2" type="ORF">HHL25_05005</name>
</gene>
<dbReference type="SUPFAM" id="SSF141868">
    <property type="entry name" value="EAL domain-like"/>
    <property type="match status" value="1"/>
</dbReference>
<evidence type="ECO:0000313" key="2">
    <source>
        <dbReference type="EMBL" id="NML73484.1"/>
    </source>
</evidence>
<dbReference type="Pfam" id="PF01590">
    <property type="entry name" value="GAF"/>
    <property type="match status" value="1"/>
</dbReference>
<dbReference type="SMART" id="SM00065">
    <property type="entry name" value="GAF"/>
    <property type="match status" value="1"/>
</dbReference>
<evidence type="ECO:0000259" key="1">
    <source>
        <dbReference type="PROSITE" id="PS50883"/>
    </source>
</evidence>
<dbReference type="SMART" id="SM00052">
    <property type="entry name" value="EAL"/>
    <property type="match status" value="1"/>
</dbReference>
<dbReference type="AlphaFoldDB" id="A0A7Y0FVC8"/>
<dbReference type="GO" id="GO:0071111">
    <property type="term" value="F:cyclic-guanylate-specific phosphodiesterase activity"/>
    <property type="evidence" value="ECO:0007669"/>
    <property type="project" value="InterPro"/>
</dbReference>
<evidence type="ECO:0000313" key="3">
    <source>
        <dbReference type="Proteomes" id="UP000541470"/>
    </source>
</evidence>
<accession>A0A7Y0FVC8</accession>
<dbReference type="InterPro" id="IPR003018">
    <property type="entry name" value="GAF"/>
</dbReference>
<dbReference type="Gene3D" id="3.30.450.40">
    <property type="match status" value="1"/>
</dbReference>
<name>A0A7Y0FVC8_9HYPH</name>
<keyword evidence="3" id="KW-1185">Reference proteome</keyword>